<keyword evidence="5 8" id="KW-0460">Magnesium</keyword>
<evidence type="ECO:0000256" key="4">
    <source>
        <dbReference type="ARBA" id="ARBA00022741"/>
    </source>
</evidence>
<organism evidence="10 11">
    <name type="scientific">Alkalihalobacterium chitinilyticum</name>
    <dbReference type="NCBI Taxonomy" id="2980103"/>
    <lineage>
        <taxon>Bacteria</taxon>
        <taxon>Bacillati</taxon>
        <taxon>Bacillota</taxon>
        <taxon>Bacilli</taxon>
        <taxon>Bacillales</taxon>
        <taxon>Bacillaceae</taxon>
        <taxon>Alkalihalobacterium</taxon>
    </lineage>
</organism>
<feature type="binding site" evidence="8">
    <location>
        <position position="23"/>
    </location>
    <ligand>
        <name>GTP</name>
        <dbReference type="ChEBI" id="CHEBI:37565"/>
    </ligand>
</feature>
<keyword evidence="6 8" id="KW-0342">GTP-binding</keyword>
<comment type="subcellular location">
    <subcellularLocation>
        <location evidence="8">Cytoplasm</location>
    </subcellularLocation>
</comment>
<evidence type="ECO:0000256" key="6">
    <source>
        <dbReference type="ARBA" id="ARBA00023134"/>
    </source>
</evidence>
<evidence type="ECO:0000256" key="2">
    <source>
        <dbReference type="ARBA" id="ARBA00022679"/>
    </source>
</evidence>
<keyword evidence="7 8" id="KW-0501">Molybdenum cofactor biosynthesis</keyword>
<comment type="cofactor">
    <cofactor evidence="8">
        <name>Mg(2+)</name>
        <dbReference type="ChEBI" id="CHEBI:18420"/>
    </cofactor>
</comment>
<comment type="caution">
    <text evidence="10">The sequence shown here is derived from an EMBL/GenBank/DDBJ whole genome shotgun (WGS) entry which is preliminary data.</text>
</comment>
<accession>A0ABT5VKF3</accession>
<dbReference type="GO" id="GO:0016779">
    <property type="term" value="F:nucleotidyltransferase activity"/>
    <property type="evidence" value="ECO:0007669"/>
    <property type="project" value="UniProtKB-KW"/>
</dbReference>
<feature type="binding site" evidence="8">
    <location>
        <position position="102"/>
    </location>
    <ligand>
        <name>GTP</name>
        <dbReference type="ChEBI" id="CHEBI:37565"/>
    </ligand>
</feature>
<protein>
    <recommendedName>
        <fullName evidence="8">Probable molybdenum cofactor guanylyltransferase</fullName>
        <shortName evidence="8">MoCo guanylyltransferase</shortName>
        <ecNumber evidence="8">2.7.7.77</ecNumber>
    </recommendedName>
    <alternativeName>
        <fullName evidence="8">GTP:molybdopterin guanylyltransferase</fullName>
    </alternativeName>
    <alternativeName>
        <fullName evidence="8">Mo-MPT guanylyltransferase</fullName>
    </alternativeName>
    <alternativeName>
        <fullName evidence="8">Molybdopterin guanylyltransferase</fullName>
    </alternativeName>
    <alternativeName>
        <fullName evidence="8">Molybdopterin-guanine dinucleotide synthase</fullName>
        <shortName evidence="8">MGD synthase</shortName>
    </alternativeName>
</protein>
<sequence>MKTHHIVGVLLAGGASRRFGEHKALYELDGKPFIQYSIDALHENTEEIVIVSQPDLIQQIQQQTTYDVILDEEQFRGYGPLAGIYSAMKHVHSEWYMTLPCDTPYIHSEVLNQLRSYTERYPDKDAIIPKVSGRNQPLIAMYNRRCLPMIEKNLKENCLKIGMLFQAVETVFIEEYEWKHPEAFRNINEKDDLRFS</sequence>
<dbReference type="HAMAP" id="MF_00316">
    <property type="entry name" value="MobA"/>
    <property type="match status" value="1"/>
</dbReference>
<name>A0ABT5VKF3_9BACI</name>
<comment type="catalytic activity">
    <reaction evidence="8">
        <text>Mo-molybdopterin + GTP + H(+) = Mo-molybdopterin guanine dinucleotide + diphosphate</text>
        <dbReference type="Rhea" id="RHEA:34243"/>
        <dbReference type="ChEBI" id="CHEBI:15378"/>
        <dbReference type="ChEBI" id="CHEBI:33019"/>
        <dbReference type="ChEBI" id="CHEBI:37565"/>
        <dbReference type="ChEBI" id="CHEBI:71302"/>
        <dbReference type="ChEBI" id="CHEBI:71310"/>
        <dbReference type="EC" id="2.7.7.77"/>
    </reaction>
</comment>
<keyword evidence="4 8" id="KW-0547">Nucleotide-binding</keyword>
<keyword evidence="11" id="KW-1185">Reference proteome</keyword>
<feature type="domain" description="MobA-like NTP transferase" evidence="9">
    <location>
        <begin position="8"/>
        <end position="157"/>
    </location>
</feature>
<dbReference type="SUPFAM" id="SSF53448">
    <property type="entry name" value="Nucleotide-diphospho-sugar transferases"/>
    <property type="match status" value="1"/>
</dbReference>
<evidence type="ECO:0000313" key="11">
    <source>
        <dbReference type="Proteomes" id="UP001148125"/>
    </source>
</evidence>
<keyword evidence="1 8" id="KW-0963">Cytoplasm</keyword>
<dbReference type="PANTHER" id="PTHR19136">
    <property type="entry name" value="MOLYBDENUM COFACTOR GUANYLYLTRANSFERASE"/>
    <property type="match status" value="1"/>
</dbReference>
<dbReference type="Proteomes" id="UP001148125">
    <property type="component" value="Unassembled WGS sequence"/>
</dbReference>
<feature type="binding site" evidence="8">
    <location>
        <position position="102"/>
    </location>
    <ligand>
        <name>Mg(2+)</name>
        <dbReference type="ChEBI" id="CHEBI:18420"/>
    </ligand>
</feature>
<evidence type="ECO:0000256" key="7">
    <source>
        <dbReference type="ARBA" id="ARBA00023150"/>
    </source>
</evidence>
<dbReference type="CDD" id="cd02503">
    <property type="entry name" value="MobA"/>
    <property type="match status" value="1"/>
</dbReference>
<reference evidence="10" key="1">
    <citation type="submission" date="2024-05" db="EMBL/GenBank/DDBJ databases">
        <title>Alkalihalobacillus sp. strain MEB203 novel alkaliphilic bacterium from Lonar Lake, India.</title>
        <authorList>
            <person name="Joshi A."/>
            <person name="Thite S."/>
            <person name="Mengade P."/>
        </authorList>
    </citation>
    <scope>NUCLEOTIDE SEQUENCE</scope>
    <source>
        <strain evidence="10">MEB 203</strain>
    </source>
</reference>
<dbReference type="PANTHER" id="PTHR19136:SF81">
    <property type="entry name" value="MOLYBDENUM COFACTOR GUANYLYLTRANSFERASE"/>
    <property type="match status" value="1"/>
</dbReference>
<dbReference type="InterPro" id="IPR013482">
    <property type="entry name" value="Molybde_CF_guanTrfase"/>
</dbReference>
<evidence type="ECO:0000256" key="5">
    <source>
        <dbReference type="ARBA" id="ARBA00022842"/>
    </source>
</evidence>
<dbReference type="RefSeq" id="WP_275120516.1">
    <property type="nucleotide sequence ID" value="NZ_JAOTPO010000023.1"/>
</dbReference>
<comment type="similarity">
    <text evidence="8">Belongs to the MobA family.</text>
</comment>
<keyword evidence="2 8" id="KW-0808">Transferase</keyword>
<dbReference type="EC" id="2.7.7.77" evidence="8"/>
<comment type="caution">
    <text evidence="8">Lacks conserved residue(s) required for the propagation of feature annotation.</text>
</comment>
<proteinExistence type="inferred from homology"/>
<comment type="domain">
    <text evidence="8">The N-terminal domain determines nucleotide recognition and specific binding, while the C-terminal domain determines the specific binding to the target protein.</text>
</comment>
<comment type="function">
    <text evidence="8">Transfers a GMP moiety from GTP to Mo-molybdopterin (Mo-MPT) cofactor (Moco or molybdenum cofactor) to form Mo-molybdopterin guanine dinucleotide (Mo-MGD) cofactor.</text>
</comment>
<dbReference type="InterPro" id="IPR025877">
    <property type="entry name" value="MobA-like_NTP_Trfase"/>
</dbReference>
<evidence type="ECO:0000259" key="9">
    <source>
        <dbReference type="Pfam" id="PF12804"/>
    </source>
</evidence>
<feature type="binding site" evidence="8">
    <location>
        <begin position="11"/>
        <end position="13"/>
    </location>
    <ligand>
        <name>GTP</name>
        <dbReference type="ChEBI" id="CHEBI:37565"/>
    </ligand>
</feature>
<gene>
    <name evidence="8" type="primary">mobA</name>
    <name evidence="10" type="ORF">N7Z68_21485</name>
</gene>
<evidence type="ECO:0000256" key="8">
    <source>
        <dbReference type="HAMAP-Rule" id="MF_00316"/>
    </source>
</evidence>
<evidence type="ECO:0000256" key="1">
    <source>
        <dbReference type="ARBA" id="ARBA00022490"/>
    </source>
</evidence>
<dbReference type="Gene3D" id="3.90.550.10">
    <property type="entry name" value="Spore Coat Polysaccharide Biosynthesis Protein SpsA, Chain A"/>
    <property type="match status" value="1"/>
</dbReference>
<dbReference type="EMBL" id="JAOTPO010000023">
    <property type="protein sequence ID" value="MDE5415927.1"/>
    <property type="molecule type" value="Genomic_DNA"/>
</dbReference>
<keyword evidence="3 8" id="KW-0479">Metal-binding</keyword>
<dbReference type="InterPro" id="IPR029044">
    <property type="entry name" value="Nucleotide-diphossugar_trans"/>
</dbReference>
<evidence type="ECO:0000313" key="10">
    <source>
        <dbReference type="EMBL" id="MDE5415927.1"/>
    </source>
</evidence>
<feature type="binding site" evidence="8">
    <location>
        <position position="71"/>
    </location>
    <ligand>
        <name>GTP</name>
        <dbReference type="ChEBI" id="CHEBI:37565"/>
    </ligand>
</feature>
<keyword evidence="10" id="KW-0548">Nucleotidyltransferase</keyword>
<dbReference type="Pfam" id="PF12804">
    <property type="entry name" value="NTP_transf_3"/>
    <property type="match status" value="1"/>
</dbReference>
<evidence type="ECO:0000256" key="3">
    <source>
        <dbReference type="ARBA" id="ARBA00022723"/>
    </source>
</evidence>